<dbReference type="OMA" id="MAMPWHA"/>
<evidence type="ECO:0000256" key="5">
    <source>
        <dbReference type="SAM" id="MobiDB-lite"/>
    </source>
</evidence>
<protein>
    <submittedName>
        <fullName evidence="7">Putative fungal zn binuclear cluster domain-containing protein</fullName>
    </submittedName>
</protein>
<dbReference type="OrthoDB" id="4150019at2759"/>
<dbReference type="PROSITE" id="PS00463">
    <property type="entry name" value="ZN2_CY6_FUNGAL_1"/>
    <property type="match status" value="1"/>
</dbReference>
<proteinExistence type="predicted"/>
<dbReference type="SMART" id="SM00066">
    <property type="entry name" value="GAL4"/>
    <property type="match status" value="1"/>
</dbReference>
<dbReference type="InterPro" id="IPR036864">
    <property type="entry name" value="Zn2-C6_fun-type_DNA-bd_sf"/>
</dbReference>
<keyword evidence="8" id="KW-1185">Reference proteome</keyword>
<dbReference type="Gene3D" id="4.10.240.10">
    <property type="entry name" value="Zn(2)-C6 fungal-type DNA-binding domain"/>
    <property type="match status" value="1"/>
</dbReference>
<dbReference type="GO" id="GO:0005634">
    <property type="term" value="C:nucleus"/>
    <property type="evidence" value="ECO:0007669"/>
    <property type="project" value="UniProtKB-SubCell"/>
</dbReference>
<gene>
    <name evidence="7" type="ORF">SAMD00023353_0802280</name>
</gene>
<keyword evidence="3" id="KW-0238">DNA-binding</keyword>
<dbReference type="Pfam" id="PF00172">
    <property type="entry name" value="Zn_clus"/>
    <property type="match status" value="1"/>
</dbReference>
<evidence type="ECO:0000256" key="1">
    <source>
        <dbReference type="ARBA" id="ARBA00004123"/>
    </source>
</evidence>
<dbReference type="Proteomes" id="UP000054516">
    <property type="component" value="Unassembled WGS sequence"/>
</dbReference>
<reference evidence="7" key="1">
    <citation type="submission" date="2016-03" db="EMBL/GenBank/DDBJ databases">
        <title>Draft genome sequence of Rosellinia necatrix.</title>
        <authorList>
            <person name="Kanematsu S."/>
        </authorList>
    </citation>
    <scope>NUCLEOTIDE SEQUENCE [LARGE SCALE GENOMIC DNA]</scope>
    <source>
        <strain evidence="7">W97</strain>
    </source>
</reference>
<dbReference type="AlphaFoldDB" id="A0A1W2TB85"/>
<evidence type="ECO:0000256" key="3">
    <source>
        <dbReference type="ARBA" id="ARBA00023125"/>
    </source>
</evidence>
<name>A0A1W2TB85_ROSNE</name>
<dbReference type="SUPFAM" id="SSF57701">
    <property type="entry name" value="Zn2/Cys6 DNA-binding domain"/>
    <property type="match status" value="1"/>
</dbReference>
<dbReference type="PANTHER" id="PTHR46910:SF3">
    <property type="entry name" value="HALOTOLERANCE PROTEIN 9-RELATED"/>
    <property type="match status" value="1"/>
</dbReference>
<evidence type="ECO:0000313" key="7">
    <source>
        <dbReference type="EMBL" id="GAP84905.2"/>
    </source>
</evidence>
<dbReference type="PANTHER" id="PTHR46910">
    <property type="entry name" value="TRANSCRIPTION FACTOR PDR1"/>
    <property type="match status" value="1"/>
</dbReference>
<keyword evidence="4" id="KW-0539">Nucleus</keyword>
<dbReference type="InterPro" id="IPR050987">
    <property type="entry name" value="AtrR-like"/>
</dbReference>
<dbReference type="PROSITE" id="PS50048">
    <property type="entry name" value="ZN2_CY6_FUNGAL_2"/>
    <property type="match status" value="1"/>
</dbReference>
<dbReference type="GO" id="GO:0003677">
    <property type="term" value="F:DNA binding"/>
    <property type="evidence" value="ECO:0007669"/>
    <property type="project" value="UniProtKB-KW"/>
</dbReference>
<evidence type="ECO:0000256" key="2">
    <source>
        <dbReference type="ARBA" id="ARBA00022723"/>
    </source>
</evidence>
<organism evidence="7">
    <name type="scientific">Rosellinia necatrix</name>
    <name type="common">White root-rot fungus</name>
    <dbReference type="NCBI Taxonomy" id="77044"/>
    <lineage>
        <taxon>Eukaryota</taxon>
        <taxon>Fungi</taxon>
        <taxon>Dikarya</taxon>
        <taxon>Ascomycota</taxon>
        <taxon>Pezizomycotina</taxon>
        <taxon>Sordariomycetes</taxon>
        <taxon>Xylariomycetidae</taxon>
        <taxon>Xylariales</taxon>
        <taxon>Xylariaceae</taxon>
        <taxon>Rosellinia</taxon>
    </lineage>
</organism>
<evidence type="ECO:0000259" key="6">
    <source>
        <dbReference type="PROSITE" id="PS50048"/>
    </source>
</evidence>
<dbReference type="GO" id="GO:0008270">
    <property type="term" value="F:zinc ion binding"/>
    <property type="evidence" value="ECO:0007669"/>
    <property type="project" value="InterPro"/>
</dbReference>
<dbReference type="CDD" id="cd00067">
    <property type="entry name" value="GAL4"/>
    <property type="match status" value="1"/>
</dbReference>
<keyword evidence="2" id="KW-0479">Metal-binding</keyword>
<accession>A0A1W2TB85</accession>
<dbReference type="InterPro" id="IPR001138">
    <property type="entry name" value="Zn2Cys6_DnaBD"/>
</dbReference>
<comment type="subcellular location">
    <subcellularLocation>
        <location evidence="1">Nucleus</location>
    </subcellularLocation>
</comment>
<evidence type="ECO:0000313" key="8">
    <source>
        <dbReference type="Proteomes" id="UP000054516"/>
    </source>
</evidence>
<feature type="domain" description="Zn(2)-C6 fungal-type" evidence="6">
    <location>
        <begin position="64"/>
        <end position="96"/>
    </location>
</feature>
<evidence type="ECO:0000256" key="4">
    <source>
        <dbReference type="ARBA" id="ARBA00023242"/>
    </source>
</evidence>
<feature type="region of interest" description="Disordered" evidence="5">
    <location>
        <begin position="30"/>
        <end position="52"/>
    </location>
</feature>
<sequence>MSFHYPSSSHSSASMDMSHPAYMSSYPPSTNSVMEGMNEPDAEPLGLSGDKKRNRLGYARTNMACGNCRKRKIRCQPVKDDGRCSQCIRLKKDCQFYAVDQQPPPPSVIRAGSRPLPKVMLASAAMSPPIAPGHAGDMQTHQPYHGRAMPASHDMRPDSYLDDPKLASGASAARPYNYGQAMDSWTSSPMAKPEDITTSWRSYPPESPVAPGYVPYTVTASQTSATWAPSPLQATIAPEGTSRSEDAWSPYQQPARSMSFSGEHPVQYATIPSRTYERKGSVASDMYHPTGIETTPAASYTAWQQQYQPWYAEGGHPVSSAGENAAQIDGIYYER</sequence>
<dbReference type="EMBL" id="DF977453">
    <property type="protein sequence ID" value="GAP84905.2"/>
    <property type="molecule type" value="Genomic_DNA"/>
</dbReference>
<dbReference type="GO" id="GO:0000981">
    <property type="term" value="F:DNA-binding transcription factor activity, RNA polymerase II-specific"/>
    <property type="evidence" value="ECO:0007669"/>
    <property type="project" value="InterPro"/>
</dbReference>